<organism evidence="2 3">
    <name type="scientific">Pleurodeles waltl</name>
    <name type="common">Iberian ribbed newt</name>
    <dbReference type="NCBI Taxonomy" id="8319"/>
    <lineage>
        <taxon>Eukaryota</taxon>
        <taxon>Metazoa</taxon>
        <taxon>Chordata</taxon>
        <taxon>Craniata</taxon>
        <taxon>Vertebrata</taxon>
        <taxon>Euteleostomi</taxon>
        <taxon>Amphibia</taxon>
        <taxon>Batrachia</taxon>
        <taxon>Caudata</taxon>
        <taxon>Salamandroidea</taxon>
        <taxon>Salamandridae</taxon>
        <taxon>Pleurodelinae</taxon>
        <taxon>Pleurodeles</taxon>
    </lineage>
</organism>
<evidence type="ECO:0000256" key="1">
    <source>
        <dbReference type="SAM" id="MobiDB-lite"/>
    </source>
</evidence>
<dbReference type="EMBL" id="JANPWB010000016">
    <property type="protein sequence ID" value="KAJ1084458.1"/>
    <property type="molecule type" value="Genomic_DNA"/>
</dbReference>
<feature type="region of interest" description="Disordered" evidence="1">
    <location>
        <begin position="36"/>
        <end position="61"/>
    </location>
</feature>
<proteinExistence type="predicted"/>
<keyword evidence="3" id="KW-1185">Reference proteome</keyword>
<reference evidence="2" key="1">
    <citation type="journal article" date="2022" name="bioRxiv">
        <title>Sequencing and chromosome-scale assembly of the giantPleurodeles waltlgenome.</title>
        <authorList>
            <person name="Brown T."/>
            <person name="Elewa A."/>
            <person name="Iarovenko S."/>
            <person name="Subramanian E."/>
            <person name="Araus A.J."/>
            <person name="Petzold A."/>
            <person name="Susuki M."/>
            <person name="Suzuki K.-i.T."/>
            <person name="Hayashi T."/>
            <person name="Toyoda A."/>
            <person name="Oliveira C."/>
            <person name="Osipova E."/>
            <person name="Leigh N.D."/>
            <person name="Simon A."/>
            <person name="Yun M.H."/>
        </authorList>
    </citation>
    <scope>NUCLEOTIDE SEQUENCE</scope>
    <source>
        <strain evidence="2">20211129_DDA</strain>
        <tissue evidence="2">Liver</tissue>
    </source>
</reference>
<dbReference type="Proteomes" id="UP001066276">
    <property type="component" value="Chromosome 12"/>
</dbReference>
<accession>A0AAV7KZX8</accession>
<evidence type="ECO:0000313" key="3">
    <source>
        <dbReference type="Proteomes" id="UP001066276"/>
    </source>
</evidence>
<evidence type="ECO:0000313" key="2">
    <source>
        <dbReference type="EMBL" id="KAJ1084458.1"/>
    </source>
</evidence>
<dbReference type="AlphaFoldDB" id="A0AAV7KZX8"/>
<sequence length="77" mass="8474">MEPDCIYALRDLGHFAGKAASPKAIRHVGEVACSQAQSRKLTQSGRDKTDDPTNSHQWAWSGTSTCSRVPFTRARVE</sequence>
<gene>
    <name evidence="2" type="ORF">NDU88_004605</name>
</gene>
<name>A0AAV7KZX8_PLEWA</name>
<comment type="caution">
    <text evidence="2">The sequence shown here is derived from an EMBL/GenBank/DDBJ whole genome shotgun (WGS) entry which is preliminary data.</text>
</comment>
<protein>
    <submittedName>
        <fullName evidence="2">Uncharacterized protein</fullName>
    </submittedName>
</protein>